<dbReference type="InterPro" id="IPR006171">
    <property type="entry name" value="TOPRIM_dom"/>
</dbReference>
<evidence type="ECO:0000313" key="2">
    <source>
        <dbReference type="EMBL" id="PNV66696.1"/>
    </source>
</evidence>
<dbReference type="EMBL" id="PPEK01000033">
    <property type="protein sequence ID" value="PNV66696.1"/>
    <property type="molecule type" value="Genomic_DNA"/>
</dbReference>
<dbReference type="SUPFAM" id="SSF56731">
    <property type="entry name" value="DNA primase core"/>
    <property type="match status" value="1"/>
</dbReference>
<feature type="domain" description="Toprim" evidence="1">
    <location>
        <begin position="116"/>
        <end position="210"/>
    </location>
</feature>
<reference evidence="3" key="1">
    <citation type="submission" date="2018-01" db="EMBL/GenBank/DDBJ databases">
        <title>Rubneribacter badeniensis gen. nov., sp. nov., and Colonibacter rubneri, gen. nov., sp. nov., WGS of new members of the Eggerthellaceae.</title>
        <authorList>
            <person name="Danylec N."/>
            <person name="Stoll D.A."/>
            <person name="Doetsch A."/>
            <person name="Kulling S.E."/>
            <person name="Huch M."/>
        </authorList>
    </citation>
    <scope>NUCLEOTIDE SEQUENCE [LARGE SCALE GENOMIC DNA]</scope>
    <source>
        <strain evidence="3">ResAG-96</strain>
    </source>
</reference>
<comment type="caution">
    <text evidence="2">The sequence shown here is derived from an EMBL/GenBank/DDBJ whole genome shotgun (WGS) entry which is preliminary data.</text>
</comment>
<dbReference type="Gene3D" id="3.40.1360.10">
    <property type="match status" value="1"/>
</dbReference>
<accession>A0A2K2U8N4</accession>
<dbReference type="Proteomes" id="UP000236197">
    <property type="component" value="Unassembled WGS sequence"/>
</dbReference>
<evidence type="ECO:0000313" key="3">
    <source>
        <dbReference type="Proteomes" id="UP000236197"/>
    </source>
</evidence>
<protein>
    <recommendedName>
        <fullName evidence="1">Toprim domain-containing protein</fullName>
    </recommendedName>
</protein>
<gene>
    <name evidence="2" type="ORF">C2L71_11815</name>
</gene>
<dbReference type="CDD" id="cd01029">
    <property type="entry name" value="TOPRIM_primases"/>
    <property type="match status" value="1"/>
</dbReference>
<keyword evidence="3" id="KW-1185">Reference proteome</keyword>
<organism evidence="2 3">
    <name type="scientific">Enteroscipio rubneri</name>
    <dbReference type="NCBI Taxonomy" id="2070686"/>
    <lineage>
        <taxon>Bacteria</taxon>
        <taxon>Bacillati</taxon>
        <taxon>Actinomycetota</taxon>
        <taxon>Coriobacteriia</taxon>
        <taxon>Eggerthellales</taxon>
        <taxon>Eggerthellaceae</taxon>
        <taxon>Enteroscipio</taxon>
    </lineage>
</organism>
<name>A0A2K2U8N4_9ACTN</name>
<dbReference type="AlphaFoldDB" id="A0A2K2U8N4"/>
<proteinExistence type="predicted"/>
<evidence type="ECO:0000259" key="1">
    <source>
        <dbReference type="Pfam" id="PF13362"/>
    </source>
</evidence>
<dbReference type="InterPro" id="IPR034154">
    <property type="entry name" value="TOPRIM_DnaG/twinkle"/>
</dbReference>
<dbReference type="Pfam" id="PF13362">
    <property type="entry name" value="Toprim_3"/>
    <property type="match status" value="1"/>
</dbReference>
<sequence>MLPAVQGAFAALYEEPGAVALDWLRRRGFTDEEICRNGWGWVRHPRDVFPAGFEGAPEVEAGYICLPFPEGEGWDAVRYATFRPCEVEAKPKEWKPKGMPSPVWREHLLRRSGAPVYIAEGVFDAAALAALLGVPACAMCGAGTGRVLDVVADTPPSERPVYVIATDADEAGRRFAETLREGFAEIDATCSAMPPYPDGAKDTADVLRAKRVAR</sequence>